<keyword evidence="3" id="KW-1185">Reference proteome</keyword>
<feature type="transmembrane region" description="Helical" evidence="1">
    <location>
        <begin position="90"/>
        <end position="117"/>
    </location>
</feature>
<feature type="transmembrane region" description="Helical" evidence="1">
    <location>
        <begin position="55"/>
        <end position="78"/>
    </location>
</feature>
<dbReference type="AlphaFoldDB" id="A0A5C5YY37"/>
<reference evidence="2 3" key="1">
    <citation type="submission" date="2019-02" db="EMBL/GenBank/DDBJ databases">
        <title>Deep-cultivation of Planctomycetes and their phenomic and genomic characterization uncovers novel biology.</title>
        <authorList>
            <person name="Wiegand S."/>
            <person name="Jogler M."/>
            <person name="Boedeker C."/>
            <person name="Pinto D."/>
            <person name="Vollmers J."/>
            <person name="Rivas-Marin E."/>
            <person name="Kohn T."/>
            <person name="Peeters S.H."/>
            <person name="Heuer A."/>
            <person name="Rast P."/>
            <person name="Oberbeckmann S."/>
            <person name="Bunk B."/>
            <person name="Jeske O."/>
            <person name="Meyerdierks A."/>
            <person name="Storesund J.E."/>
            <person name="Kallscheuer N."/>
            <person name="Luecker S."/>
            <person name="Lage O.M."/>
            <person name="Pohl T."/>
            <person name="Merkel B.J."/>
            <person name="Hornburger P."/>
            <person name="Mueller R.-W."/>
            <person name="Bruemmer F."/>
            <person name="Labrenz M."/>
            <person name="Spormann A.M."/>
            <person name="Op Den Camp H."/>
            <person name="Overmann J."/>
            <person name="Amann R."/>
            <person name="Jetten M.S.M."/>
            <person name="Mascher T."/>
            <person name="Medema M.H."/>
            <person name="Devos D.P."/>
            <person name="Kaster A.-K."/>
            <person name="Ovreas L."/>
            <person name="Rohde M."/>
            <person name="Galperin M.Y."/>
            <person name="Jogler C."/>
        </authorList>
    </citation>
    <scope>NUCLEOTIDE SEQUENCE [LARGE SCALE GENOMIC DNA]</scope>
    <source>
        <strain evidence="2 3">CA13</strain>
    </source>
</reference>
<name>A0A5C5YY37_9BACT</name>
<gene>
    <name evidence="2" type="ORF">CA13_09650</name>
</gene>
<protein>
    <submittedName>
        <fullName evidence="2">Uncharacterized protein</fullName>
    </submittedName>
</protein>
<keyword evidence="1" id="KW-1133">Transmembrane helix</keyword>
<comment type="caution">
    <text evidence="2">The sequence shown here is derived from an EMBL/GenBank/DDBJ whole genome shotgun (WGS) entry which is preliminary data.</text>
</comment>
<dbReference type="Proteomes" id="UP000315010">
    <property type="component" value="Unassembled WGS sequence"/>
</dbReference>
<evidence type="ECO:0000313" key="2">
    <source>
        <dbReference type="EMBL" id="TWT79561.1"/>
    </source>
</evidence>
<dbReference type="PROSITE" id="PS51257">
    <property type="entry name" value="PROKAR_LIPOPROTEIN"/>
    <property type="match status" value="1"/>
</dbReference>
<organism evidence="2 3">
    <name type="scientific">Novipirellula herctigrandis</name>
    <dbReference type="NCBI Taxonomy" id="2527986"/>
    <lineage>
        <taxon>Bacteria</taxon>
        <taxon>Pseudomonadati</taxon>
        <taxon>Planctomycetota</taxon>
        <taxon>Planctomycetia</taxon>
        <taxon>Pirellulales</taxon>
        <taxon>Pirellulaceae</taxon>
        <taxon>Novipirellula</taxon>
    </lineage>
</organism>
<feature type="transmembrane region" description="Helical" evidence="1">
    <location>
        <begin position="129"/>
        <end position="148"/>
    </location>
</feature>
<dbReference type="EMBL" id="SJPJ01000001">
    <property type="protein sequence ID" value="TWT79561.1"/>
    <property type="molecule type" value="Genomic_DNA"/>
</dbReference>
<evidence type="ECO:0000313" key="3">
    <source>
        <dbReference type="Proteomes" id="UP000315010"/>
    </source>
</evidence>
<keyword evidence="1" id="KW-0812">Transmembrane</keyword>
<keyword evidence="1" id="KW-0472">Membrane</keyword>
<proteinExistence type="predicted"/>
<sequence>MVRFLVCLQVFRPSPLITAVIASCKTHRPINNINPYSSTTSNATPPDRTAPSLRWWLPVALGAVFTPPAVVVAVASNAANQGNGFWEIALFPYFVPLHLFASEAWAFASVLTQYIIYGALIAFAKRHKYQWHCVAVLAALHAMIYFAFREF</sequence>
<evidence type="ECO:0000256" key="1">
    <source>
        <dbReference type="SAM" id="Phobius"/>
    </source>
</evidence>
<accession>A0A5C5YY37</accession>